<keyword evidence="4" id="KW-1185">Reference proteome</keyword>
<organism evidence="3 4">
    <name type="scientific">Fusarium falciforme</name>
    <dbReference type="NCBI Taxonomy" id="195108"/>
    <lineage>
        <taxon>Eukaryota</taxon>
        <taxon>Fungi</taxon>
        <taxon>Dikarya</taxon>
        <taxon>Ascomycota</taxon>
        <taxon>Pezizomycotina</taxon>
        <taxon>Sordariomycetes</taxon>
        <taxon>Hypocreomycetidae</taxon>
        <taxon>Hypocreales</taxon>
        <taxon>Nectriaceae</taxon>
        <taxon>Fusarium</taxon>
        <taxon>Fusarium solani species complex</taxon>
    </lineage>
</organism>
<evidence type="ECO:0000256" key="1">
    <source>
        <dbReference type="SAM" id="MobiDB-lite"/>
    </source>
</evidence>
<dbReference type="Proteomes" id="UP001152087">
    <property type="component" value="Unassembled WGS sequence"/>
</dbReference>
<name>A0A9W8USI8_9HYPO</name>
<evidence type="ECO:0000256" key="2">
    <source>
        <dbReference type="SAM" id="Phobius"/>
    </source>
</evidence>
<accession>A0A9W8USI8</accession>
<feature type="non-terminal residue" evidence="3">
    <location>
        <position position="1"/>
    </location>
</feature>
<keyword evidence="2" id="KW-0812">Transmembrane</keyword>
<feature type="compositionally biased region" description="Basic and acidic residues" evidence="1">
    <location>
        <begin position="207"/>
        <end position="230"/>
    </location>
</feature>
<keyword evidence="2" id="KW-0472">Membrane</keyword>
<feature type="region of interest" description="Disordered" evidence="1">
    <location>
        <begin position="144"/>
        <end position="165"/>
    </location>
</feature>
<proteinExistence type="predicted"/>
<reference evidence="3" key="1">
    <citation type="submission" date="2022-09" db="EMBL/GenBank/DDBJ databases">
        <title>Fusarium specimens isolated from Avocado Roots.</title>
        <authorList>
            <person name="Stajich J."/>
            <person name="Roper C."/>
            <person name="Heimlech-Rivalta G."/>
        </authorList>
    </citation>
    <scope>NUCLEOTIDE SEQUENCE</scope>
    <source>
        <strain evidence="3">A02</strain>
    </source>
</reference>
<comment type="caution">
    <text evidence="3">The sequence shown here is derived from an EMBL/GenBank/DDBJ whole genome shotgun (WGS) entry which is preliminary data.</text>
</comment>
<evidence type="ECO:0000313" key="4">
    <source>
        <dbReference type="Proteomes" id="UP001152087"/>
    </source>
</evidence>
<dbReference type="EMBL" id="JAOQAV010000691">
    <property type="protein sequence ID" value="KAJ4175407.1"/>
    <property type="molecule type" value="Genomic_DNA"/>
</dbReference>
<gene>
    <name evidence="3" type="ORF">NW755_014918</name>
</gene>
<keyword evidence="2" id="KW-1133">Transmembrane helix</keyword>
<feature type="non-terminal residue" evidence="3">
    <location>
        <position position="253"/>
    </location>
</feature>
<sequence>TLGSMDDWPHLLYLTRLRTELPERIYEAEISRGFSFLFIVILPSPLLALAFNIDLLILFKTAVESPMASTNRSWRPHGNAKDILNALQTEVSNLLEKPFLAAKPADSENQSPSYNLEEQNTLVEIRTFAQRYLRQTQLPRFKAKADAMSKAQEAGQDEEDGAPETNYDKLKKTLESVDALSITIATECLRQGRSAPSVQELREALKEAKSLAKKETEDGSIINKDEEERAGTTSNDFSVVPVVGDAAAHPTVE</sequence>
<dbReference type="AlphaFoldDB" id="A0A9W8USI8"/>
<feature type="transmembrane region" description="Helical" evidence="2">
    <location>
        <begin position="36"/>
        <end position="59"/>
    </location>
</feature>
<evidence type="ECO:0000313" key="3">
    <source>
        <dbReference type="EMBL" id="KAJ4175407.1"/>
    </source>
</evidence>
<protein>
    <submittedName>
        <fullName evidence="3">Uncharacterized protein</fullName>
    </submittedName>
</protein>
<feature type="region of interest" description="Disordered" evidence="1">
    <location>
        <begin position="207"/>
        <end position="253"/>
    </location>
</feature>